<proteinExistence type="predicted"/>
<name>A0ACB9IPK6_9ASTR</name>
<protein>
    <submittedName>
        <fullName evidence="1">Uncharacterized protein</fullName>
    </submittedName>
</protein>
<dbReference type="Proteomes" id="UP001056120">
    <property type="component" value="Linkage Group LG08"/>
</dbReference>
<evidence type="ECO:0000313" key="2">
    <source>
        <dbReference type="Proteomes" id="UP001056120"/>
    </source>
</evidence>
<gene>
    <name evidence="1" type="ORF">L1987_25286</name>
</gene>
<organism evidence="1 2">
    <name type="scientific">Smallanthus sonchifolius</name>
    <dbReference type="NCBI Taxonomy" id="185202"/>
    <lineage>
        <taxon>Eukaryota</taxon>
        <taxon>Viridiplantae</taxon>
        <taxon>Streptophyta</taxon>
        <taxon>Embryophyta</taxon>
        <taxon>Tracheophyta</taxon>
        <taxon>Spermatophyta</taxon>
        <taxon>Magnoliopsida</taxon>
        <taxon>eudicotyledons</taxon>
        <taxon>Gunneridae</taxon>
        <taxon>Pentapetalae</taxon>
        <taxon>asterids</taxon>
        <taxon>campanulids</taxon>
        <taxon>Asterales</taxon>
        <taxon>Asteraceae</taxon>
        <taxon>Asteroideae</taxon>
        <taxon>Heliantheae alliance</taxon>
        <taxon>Millerieae</taxon>
        <taxon>Smallanthus</taxon>
    </lineage>
</organism>
<sequence length="283" mass="33054">MSSQETEYHSNDFDWEELRERIENDPTLGYHLVPFTPQSPSSSSLDSQSWNQFHSRHSTGKFFKVKLFKGYLFVQERRYLFKEFPELSSCGEYSKVLEVGCGNGSTALPILRCKENILVFACDCSTEALDRATEIIHASNVVSARSRFRPFCWDFSMCRFPKWLICDSCYENSDFDNNERDSTAVAECFSVLKPGGLLLFRDYGLYDMTMLRFEADQRVGFREYKRSDGTRSYFFSLDIARDLFLGAGFMEVELEYCCVKSVNRRKQKTMHRVWVHGKFQKPM</sequence>
<comment type="caution">
    <text evidence="1">The sequence shown here is derived from an EMBL/GenBank/DDBJ whole genome shotgun (WGS) entry which is preliminary data.</text>
</comment>
<reference evidence="2" key="1">
    <citation type="journal article" date="2022" name="Mol. Ecol. Resour.">
        <title>The genomes of chicory, endive, great burdock and yacon provide insights into Asteraceae palaeo-polyploidization history and plant inulin production.</title>
        <authorList>
            <person name="Fan W."/>
            <person name="Wang S."/>
            <person name="Wang H."/>
            <person name="Wang A."/>
            <person name="Jiang F."/>
            <person name="Liu H."/>
            <person name="Zhao H."/>
            <person name="Xu D."/>
            <person name="Zhang Y."/>
        </authorList>
    </citation>
    <scope>NUCLEOTIDE SEQUENCE [LARGE SCALE GENOMIC DNA]</scope>
    <source>
        <strain evidence="2">cv. Yunnan</strain>
    </source>
</reference>
<accession>A0ACB9IPK6</accession>
<dbReference type="EMBL" id="CM042025">
    <property type="protein sequence ID" value="KAI3809315.1"/>
    <property type="molecule type" value="Genomic_DNA"/>
</dbReference>
<keyword evidence="2" id="KW-1185">Reference proteome</keyword>
<reference evidence="1 2" key="2">
    <citation type="journal article" date="2022" name="Mol. Ecol. Resour.">
        <title>The genomes of chicory, endive, great burdock and yacon provide insights into Asteraceae paleo-polyploidization history and plant inulin production.</title>
        <authorList>
            <person name="Fan W."/>
            <person name="Wang S."/>
            <person name="Wang H."/>
            <person name="Wang A."/>
            <person name="Jiang F."/>
            <person name="Liu H."/>
            <person name="Zhao H."/>
            <person name="Xu D."/>
            <person name="Zhang Y."/>
        </authorList>
    </citation>
    <scope>NUCLEOTIDE SEQUENCE [LARGE SCALE GENOMIC DNA]</scope>
    <source>
        <strain evidence="2">cv. Yunnan</strain>
        <tissue evidence="1">Leaves</tissue>
    </source>
</reference>
<evidence type="ECO:0000313" key="1">
    <source>
        <dbReference type="EMBL" id="KAI3809315.1"/>
    </source>
</evidence>